<keyword evidence="2" id="KW-1185">Reference proteome</keyword>
<evidence type="ECO:0000313" key="1">
    <source>
        <dbReference type="EMBL" id="KLK93306.1"/>
    </source>
</evidence>
<dbReference type="Pfam" id="PF13563">
    <property type="entry name" value="2_5_RNA_ligase2"/>
    <property type="match status" value="1"/>
</dbReference>
<organism evidence="1 2">
    <name type="scientific">Microvirga vignae</name>
    <dbReference type="NCBI Taxonomy" id="1225564"/>
    <lineage>
        <taxon>Bacteria</taxon>
        <taxon>Pseudomonadati</taxon>
        <taxon>Pseudomonadota</taxon>
        <taxon>Alphaproteobacteria</taxon>
        <taxon>Hyphomicrobiales</taxon>
        <taxon>Methylobacteriaceae</taxon>
        <taxon>Microvirga</taxon>
    </lineage>
</organism>
<dbReference type="EMBL" id="LCYG01000021">
    <property type="protein sequence ID" value="KLK93306.1"/>
    <property type="molecule type" value="Genomic_DNA"/>
</dbReference>
<dbReference type="RefSeq" id="WP_047188853.1">
    <property type="nucleotide sequence ID" value="NZ_LCYG01000021.1"/>
</dbReference>
<dbReference type="Proteomes" id="UP000035489">
    <property type="component" value="Unassembled WGS sequence"/>
</dbReference>
<dbReference type="InterPro" id="IPR009097">
    <property type="entry name" value="Cyclic_Pdiesterase"/>
</dbReference>
<dbReference type="AlphaFoldDB" id="A0A0H1REQ1"/>
<dbReference type="STRING" id="1225564.AA309_09980"/>
<evidence type="ECO:0008006" key="3">
    <source>
        <dbReference type="Google" id="ProtNLM"/>
    </source>
</evidence>
<dbReference type="Gene3D" id="3.90.1140.10">
    <property type="entry name" value="Cyclic phosphodiesterase"/>
    <property type="match status" value="1"/>
</dbReference>
<sequence length="202" mass="22578">MLQTIADDIWGGPCLAYHVQPDLSPETRASLGELQKLIAERWPVPLHFAPPEALHVTLYALVQVKERFDKEGYWNRIAEPCRALLKDLCAGHGPLELRFAKLKVTDTAIIAVATDETGLIARLRAKIADLIPPPPGLQPLRYNLIHTTLARYRTSDAVPDSVIGAVEAIPVAITAPVERLKIIRETLFPCQEFDEIFSFRLR</sequence>
<proteinExistence type="predicted"/>
<protein>
    <recommendedName>
        <fullName evidence="3">2'-5' RNA ligase</fullName>
    </recommendedName>
</protein>
<evidence type="ECO:0000313" key="2">
    <source>
        <dbReference type="Proteomes" id="UP000035489"/>
    </source>
</evidence>
<reference evidence="1 2" key="1">
    <citation type="submission" date="2015-05" db="EMBL/GenBank/DDBJ databases">
        <title>Draft genome sequence of Microvirga vignae strain BR3299, a novel nitrogen fixing bacteria isolated from Brazil semi-aired region.</title>
        <authorList>
            <person name="Zilli J.E."/>
            <person name="Passos S.R."/>
            <person name="Leite J."/>
            <person name="Baldani J.I."/>
            <person name="Xavier G.R."/>
            <person name="Rumjaneck N.G."/>
            <person name="Simoes-Araujo J.L."/>
        </authorList>
    </citation>
    <scope>NUCLEOTIDE SEQUENCE [LARGE SCALE GENOMIC DNA]</scope>
    <source>
        <strain evidence="1 2">BR3299</strain>
    </source>
</reference>
<comment type="caution">
    <text evidence="1">The sequence shown here is derived from an EMBL/GenBank/DDBJ whole genome shotgun (WGS) entry which is preliminary data.</text>
</comment>
<accession>A0A0H1REQ1</accession>
<gene>
    <name evidence="1" type="ORF">AA309_09980</name>
</gene>
<name>A0A0H1REQ1_9HYPH</name>
<dbReference type="PATRIC" id="fig|1225564.3.peg.2639"/>
<dbReference type="SUPFAM" id="SSF55144">
    <property type="entry name" value="LigT-like"/>
    <property type="match status" value="1"/>
</dbReference>
<dbReference type="OrthoDB" id="8017067at2"/>